<dbReference type="CDD" id="cd01218">
    <property type="entry name" value="PH_Phafin2-like"/>
    <property type="match status" value="1"/>
</dbReference>
<dbReference type="GO" id="GO:0008333">
    <property type="term" value="P:endosome to lysosome transport"/>
    <property type="evidence" value="ECO:0007669"/>
    <property type="project" value="TreeGrafter"/>
</dbReference>
<gene>
    <name evidence="8" type="ORF">HOLleu_02691</name>
</gene>
<dbReference type="PROSITE" id="PS50003">
    <property type="entry name" value="PH_DOMAIN"/>
    <property type="match status" value="1"/>
</dbReference>
<dbReference type="InterPro" id="IPR000306">
    <property type="entry name" value="Znf_FYVE"/>
</dbReference>
<keyword evidence="2 4" id="KW-0863">Zinc-finger</keyword>
<dbReference type="InterPro" id="IPR001849">
    <property type="entry name" value="PH_domain"/>
</dbReference>
<evidence type="ECO:0000256" key="1">
    <source>
        <dbReference type="ARBA" id="ARBA00022723"/>
    </source>
</evidence>
<feature type="domain" description="FYVE-type" evidence="7">
    <location>
        <begin position="152"/>
        <end position="212"/>
    </location>
</feature>
<accession>A0A9Q1CS48</accession>
<dbReference type="CDD" id="cd15717">
    <property type="entry name" value="FYVE_PKHF"/>
    <property type="match status" value="1"/>
</dbReference>
<protein>
    <submittedName>
        <fullName evidence="8">Pleckstrin-likey domain-containing family F member 2</fullName>
    </submittedName>
</protein>
<dbReference type="Gene3D" id="2.30.29.30">
    <property type="entry name" value="Pleckstrin-homology domain (PH domain)/Phosphotyrosine-binding domain (PTB)"/>
    <property type="match status" value="1"/>
</dbReference>
<keyword evidence="1" id="KW-0479">Metal-binding</keyword>
<dbReference type="GO" id="GO:0005769">
    <property type="term" value="C:early endosome"/>
    <property type="evidence" value="ECO:0007669"/>
    <property type="project" value="TreeGrafter"/>
</dbReference>
<dbReference type="GO" id="GO:0035091">
    <property type="term" value="F:phosphatidylinositol binding"/>
    <property type="evidence" value="ECO:0007669"/>
    <property type="project" value="TreeGrafter"/>
</dbReference>
<dbReference type="Gene3D" id="3.30.40.10">
    <property type="entry name" value="Zinc/RING finger domain, C3HC4 (zinc finger)"/>
    <property type="match status" value="1"/>
</dbReference>
<keyword evidence="3" id="KW-0862">Zinc</keyword>
<dbReference type="Proteomes" id="UP001152320">
    <property type="component" value="Chromosome 1"/>
</dbReference>
<dbReference type="InterPro" id="IPR051765">
    <property type="entry name" value="PH_domain-containing_F"/>
</dbReference>
<dbReference type="SUPFAM" id="SSF57903">
    <property type="entry name" value="FYVE/PHD zinc finger"/>
    <property type="match status" value="1"/>
</dbReference>
<evidence type="ECO:0000256" key="2">
    <source>
        <dbReference type="ARBA" id="ARBA00022771"/>
    </source>
</evidence>
<dbReference type="OrthoDB" id="70570at2759"/>
<dbReference type="Pfam" id="PF01363">
    <property type="entry name" value="FYVE"/>
    <property type="match status" value="1"/>
</dbReference>
<dbReference type="PROSITE" id="PS50178">
    <property type="entry name" value="ZF_FYVE"/>
    <property type="match status" value="1"/>
</dbReference>
<evidence type="ECO:0000313" key="8">
    <source>
        <dbReference type="EMBL" id="KAJ8049790.1"/>
    </source>
</evidence>
<feature type="compositionally biased region" description="Acidic residues" evidence="5">
    <location>
        <begin position="231"/>
        <end position="243"/>
    </location>
</feature>
<dbReference type="InterPro" id="IPR055251">
    <property type="entry name" value="SOS1_NGEF_PH"/>
</dbReference>
<dbReference type="AlphaFoldDB" id="A0A9Q1CS48"/>
<keyword evidence="9" id="KW-1185">Reference proteome</keyword>
<dbReference type="GO" id="GO:0007032">
    <property type="term" value="P:endosome organization"/>
    <property type="evidence" value="ECO:0007669"/>
    <property type="project" value="TreeGrafter"/>
</dbReference>
<dbReference type="InterPro" id="IPR013083">
    <property type="entry name" value="Znf_RING/FYVE/PHD"/>
</dbReference>
<sequence>MVDRLVHSPANRKRISVVEDRFGSSGQPLAVPGRVLVGEGVLTKLCRKKTKPRMFFLFNDILVYGNIVIHKKKYNKQHILPLEDVKLKSVDDDGVMKNAWKIISATKSFMVSAATATEKSEWMAHINKCIQDLLTKSGKKPATDLSPVWVPDSEAPVCMSCHKNKFTAINRRHHCRKCGYVICSSCSTKRYLLPQIASRPIRVCDTCYNTLSAGQTGEDAGRSYQDRDSSGEDDDDDDDEEDDSQKTEEEVHPTFYEDNYR</sequence>
<dbReference type="GO" id="GO:0008270">
    <property type="term" value="F:zinc ion binding"/>
    <property type="evidence" value="ECO:0007669"/>
    <property type="project" value="UniProtKB-KW"/>
</dbReference>
<organism evidence="8 9">
    <name type="scientific">Holothuria leucospilota</name>
    <name type="common">Black long sea cucumber</name>
    <name type="synonym">Mertensiothuria leucospilota</name>
    <dbReference type="NCBI Taxonomy" id="206669"/>
    <lineage>
        <taxon>Eukaryota</taxon>
        <taxon>Metazoa</taxon>
        <taxon>Echinodermata</taxon>
        <taxon>Eleutherozoa</taxon>
        <taxon>Echinozoa</taxon>
        <taxon>Holothuroidea</taxon>
        <taxon>Aspidochirotacea</taxon>
        <taxon>Aspidochirotida</taxon>
        <taxon>Holothuriidae</taxon>
        <taxon>Holothuria</taxon>
    </lineage>
</organism>
<feature type="domain" description="PH" evidence="6">
    <location>
        <begin position="35"/>
        <end position="131"/>
    </location>
</feature>
<proteinExistence type="predicted"/>
<dbReference type="PANTHER" id="PTHR46280">
    <property type="entry name" value="PLECKSTRIN HOMOLOGY DOMAIN-CONTAINING FAMILY F MEMBER 2-RELATED"/>
    <property type="match status" value="1"/>
</dbReference>
<dbReference type="InterPro" id="IPR017455">
    <property type="entry name" value="Znf_FYVE-rel"/>
</dbReference>
<comment type="caution">
    <text evidence="8">The sequence shown here is derived from an EMBL/GenBank/DDBJ whole genome shotgun (WGS) entry which is preliminary data.</text>
</comment>
<evidence type="ECO:0000259" key="7">
    <source>
        <dbReference type="PROSITE" id="PS50178"/>
    </source>
</evidence>
<dbReference type="InterPro" id="IPR011993">
    <property type="entry name" value="PH-like_dom_sf"/>
</dbReference>
<dbReference type="SMART" id="SM00064">
    <property type="entry name" value="FYVE"/>
    <property type="match status" value="1"/>
</dbReference>
<dbReference type="EMBL" id="JAIZAY010000001">
    <property type="protein sequence ID" value="KAJ8049790.1"/>
    <property type="molecule type" value="Genomic_DNA"/>
</dbReference>
<dbReference type="FunFam" id="2.30.29.30:FF:000167">
    <property type="entry name" value="Pleckstrin homology domain-containing family F member 2"/>
    <property type="match status" value="1"/>
</dbReference>
<evidence type="ECO:0000256" key="3">
    <source>
        <dbReference type="ARBA" id="ARBA00022833"/>
    </source>
</evidence>
<dbReference type="InterPro" id="IPR037871">
    <property type="entry name" value="PH_Phafin"/>
</dbReference>
<evidence type="ECO:0000259" key="6">
    <source>
        <dbReference type="PROSITE" id="PS50003"/>
    </source>
</evidence>
<feature type="compositionally biased region" description="Basic and acidic residues" evidence="5">
    <location>
        <begin position="219"/>
        <end position="230"/>
    </location>
</feature>
<dbReference type="SUPFAM" id="SSF50729">
    <property type="entry name" value="PH domain-like"/>
    <property type="match status" value="1"/>
</dbReference>
<evidence type="ECO:0000256" key="4">
    <source>
        <dbReference type="PROSITE-ProRule" id="PRU00091"/>
    </source>
</evidence>
<name>A0A9Q1CS48_HOLLE</name>
<dbReference type="InterPro" id="IPR011011">
    <property type="entry name" value="Znf_FYVE_PHD"/>
</dbReference>
<evidence type="ECO:0000313" key="9">
    <source>
        <dbReference type="Proteomes" id="UP001152320"/>
    </source>
</evidence>
<dbReference type="PANTHER" id="PTHR46280:SF3">
    <property type="entry name" value="PLECKSTRIN HOMOLOGY DOMAIN-CONTAINING FAMILY F MEMBER 1 HOMOLOG"/>
    <property type="match status" value="1"/>
</dbReference>
<dbReference type="Pfam" id="PF22697">
    <property type="entry name" value="SOS1_NGEF_PH"/>
    <property type="match status" value="1"/>
</dbReference>
<feature type="region of interest" description="Disordered" evidence="5">
    <location>
        <begin position="215"/>
        <end position="261"/>
    </location>
</feature>
<evidence type="ECO:0000256" key="5">
    <source>
        <dbReference type="SAM" id="MobiDB-lite"/>
    </source>
</evidence>
<reference evidence="8" key="1">
    <citation type="submission" date="2021-10" db="EMBL/GenBank/DDBJ databases">
        <title>Tropical sea cucumber genome reveals ecological adaptation and Cuvierian tubules defense mechanism.</title>
        <authorList>
            <person name="Chen T."/>
        </authorList>
    </citation>
    <scope>NUCLEOTIDE SEQUENCE</scope>
    <source>
        <strain evidence="8">Nanhai2018</strain>
        <tissue evidence="8">Muscle</tissue>
    </source>
</reference>
<dbReference type="SMART" id="SM00233">
    <property type="entry name" value="PH"/>
    <property type="match status" value="1"/>
</dbReference>